<accession>A0A2H0KS80</accession>
<keyword evidence="1" id="KW-0472">Membrane</keyword>
<dbReference type="InterPro" id="IPR032816">
    <property type="entry name" value="VTT_dom"/>
</dbReference>
<dbReference type="PANTHER" id="PTHR42709:SF2">
    <property type="entry name" value="INNER MEMBRANE PROTEIN YOHD"/>
    <property type="match status" value="1"/>
</dbReference>
<dbReference type="GO" id="GO:0005886">
    <property type="term" value="C:plasma membrane"/>
    <property type="evidence" value="ECO:0007669"/>
    <property type="project" value="TreeGrafter"/>
</dbReference>
<feature type="transmembrane region" description="Helical" evidence="1">
    <location>
        <begin position="104"/>
        <end position="126"/>
    </location>
</feature>
<sequence length="209" mass="24417">MLSRLLYHFLSYPHYLIYAGIFLLMIFMGEELLLIIGALARFGFIDFWDAVFFALLGTFFGDIFWFQLGKRYGENFVSKYGRWLFITPQRFNKLKQMITKNGGLFIFLSKFMYNLNHISLVAAGTIRFNFRKFLKFQIFISIGWVLAFISLGYFFAHNLAGLKHDIKVFAIMMVLVFGSFILIERFIEKLIERKVMGRGDGNGNNLSPK</sequence>
<feature type="transmembrane region" description="Helical" evidence="1">
    <location>
        <begin position="138"/>
        <end position="156"/>
    </location>
</feature>
<dbReference type="InterPro" id="IPR051311">
    <property type="entry name" value="DedA_domain"/>
</dbReference>
<dbReference type="Proteomes" id="UP000229317">
    <property type="component" value="Unassembled WGS sequence"/>
</dbReference>
<keyword evidence="1" id="KW-0812">Transmembrane</keyword>
<organism evidence="3 4">
    <name type="scientific">Candidatus Portnoybacteria bacterium CG11_big_fil_rev_8_21_14_0_20_40_15</name>
    <dbReference type="NCBI Taxonomy" id="1974817"/>
    <lineage>
        <taxon>Bacteria</taxon>
        <taxon>Candidatus Portnoyibacteriota</taxon>
    </lineage>
</organism>
<keyword evidence="1" id="KW-1133">Transmembrane helix</keyword>
<feature type="transmembrane region" description="Helical" evidence="1">
    <location>
        <begin position="47"/>
        <end position="68"/>
    </location>
</feature>
<name>A0A2H0KS80_9BACT</name>
<comment type="caution">
    <text evidence="3">The sequence shown here is derived from an EMBL/GenBank/DDBJ whole genome shotgun (WGS) entry which is preliminary data.</text>
</comment>
<evidence type="ECO:0000313" key="4">
    <source>
        <dbReference type="Proteomes" id="UP000229317"/>
    </source>
</evidence>
<evidence type="ECO:0000313" key="3">
    <source>
        <dbReference type="EMBL" id="PIQ74957.1"/>
    </source>
</evidence>
<feature type="transmembrane region" description="Helical" evidence="1">
    <location>
        <begin position="168"/>
        <end position="187"/>
    </location>
</feature>
<evidence type="ECO:0000259" key="2">
    <source>
        <dbReference type="Pfam" id="PF09335"/>
    </source>
</evidence>
<reference evidence="3 4" key="1">
    <citation type="submission" date="2017-09" db="EMBL/GenBank/DDBJ databases">
        <title>Depth-based differentiation of microbial function through sediment-hosted aquifers and enrichment of novel symbionts in the deep terrestrial subsurface.</title>
        <authorList>
            <person name="Probst A.J."/>
            <person name="Ladd B."/>
            <person name="Jarett J.K."/>
            <person name="Geller-Mcgrath D.E."/>
            <person name="Sieber C.M."/>
            <person name="Emerson J.B."/>
            <person name="Anantharaman K."/>
            <person name="Thomas B.C."/>
            <person name="Malmstrom R."/>
            <person name="Stieglmeier M."/>
            <person name="Klingl A."/>
            <person name="Woyke T."/>
            <person name="Ryan C.M."/>
            <person name="Banfield J.F."/>
        </authorList>
    </citation>
    <scope>NUCLEOTIDE SEQUENCE [LARGE SCALE GENOMIC DNA]</scope>
    <source>
        <strain evidence="3">CG11_big_fil_rev_8_21_14_0_20_40_15</strain>
    </source>
</reference>
<evidence type="ECO:0000256" key="1">
    <source>
        <dbReference type="SAM" id="Phobius"/>
    </source>
</evidence>
<dbReference type="PANTHER" id="PTHR42709">
    <property type="entry name" value="ALKALINE PHOSPHATASE LIKE PROTEIN"/>
    <property type="match status" value="1"/>
</dbReference>
<dbReference type="EMBL" id="PCVO01000058">
    <property type="protein sequence ID" value="PIQ74957.1"/>
    <property type="molecule type" value="Genomic_DNA"/>
</dbReference>
<dbReference type="AlphaFoldDB" id="A0A2H0KS80"/>
<feature type="domain" description="VTT" evidence="2">
    <location>
        <begin position="39"/>
        <end position="153"/>
    </location>
</feature>
<feature type="transmembrane region" description="Helical" evidence="1">
    <location>
        <begin position="15"/>
        <end position="40"/>
    </location>
</feature>
<gene>
    <name evidence="3" type="ORF">COV84_03890</name>
</gene>
<protein>
    <recommendedName>
        <fullName evidence="2">VTT domain-containing protein</fullName>
    </recommendedName>
</protein>
<dbReference type="Pfam" id="PF09335">
    <property type="entry name" value="VTT_dom"/>
    <property type="match status" value="1"/>
</dbReference>
<proteinExistence type="predicted"/>